<keyword evidence="4" id="KW-1134">Transmembrane beta strand</keyword>
<feature type="chain" id="PRO_5030648941" evidence="11">
    <location>
        <begin position="31"/>
        <end position="862"/>
    </location>
</feature>
<dbReference type="SUPFAM" id="SSF141729">
    <property type="entry name" value="FimD N-terminal domain-like"/>
    <property type="match status" value="1"/>
</dbReference>
<proteinExistence type="inferred from homology"/>
<comment type="similarity">
    <text evidence="2 10">Belongs to the fimbrial export usher family.</text>
</comment>
<dbReference type="InterPro" id="IPR037224">
    <property type="entry name" value="PapC_N_sf"/>
</dbReference>
<reference evidence="14 15" key="1">
    <citation type="submission" date="2020-04" db="EMBL/GenBank/DDBJ databases">
        <title>Molecular characterization of pseudomonads from Agaricus bisporus reveal novel blotch 2 pathogens in Western Europe.</title>
        <authorList>
            <person name="Taparia T."/>
            <person name="Krijger M."/>
            <person name="Haynes E."/>
            <person name="Elpinstone J.G."/>
            <person name="Noble R."/>
            <person name="Van Der Wolf J."/>
        </authorList>
    </citation>
    <scope>NUCLEOTIDE SEQUENCE [LARGE SCALE GENOMIC DNA]</scope>
    <source>
        <strain evidence="14 15">B7002</strain>
    </source>
</reference>
<evidence type="ECO:0000313" key="14">
    <source>
        <dbReference type="EMBL" id="NVZ55832.1"/>
    </source>
</evidence>
<feature type="domain" description="PapC-like C-terminal" evidence="12">
    <location>
        <begin position="783"/>
        <end position="846"/>
    </location>
</feature>
<dbReference type="Pfam" id="PF13954">
    <property type="entry name" value="PapC_N"/>
    <property type="match status" value="1"/>
</dbReference>
<evidence type="ECO:0000256" key="9">
    <source>
        <dbReference type="ARBA" id="ARBA00023237"/>
    </source>
</evidence>
<evidence type="ECO:0000256" key="1">
    <source>
        <dbReference type="ARBA" id="ARBA00004571"/>
    </source>
</evidence>
<gene>
    <name evidence="14" type="ORF">HX797_06100</name>
</gene>
<evidence type="ECO:0000256" key="6">
    <source>
        <dbReference type="ARBA" id="ARBA00022692"/>
    </source>
</evidence>
<evidence type="ECO:0000259" key="13">
    <source>
        <dbReference type="Pfam" id="PF13954"/>
    </source>
</evidence>
<dbReference type="GO" id="GO:0009279">
    <property type="term" value="C:cell outer membrane"/>
    <property type="evidence" value="ECO:0007669"/>
    <property type="project" value="UniProtKB-SubCell"/>
</dbReference>
<keyword evidence="9 10" id="KW-0998">Cell outer membrane</keyword>
<dbReference type="Pfam" id="PF00577">
    <property type="entry name" value="Usher"/>
    <property type="match status" value="1"/>
</dbReference>
<comment type="subcellular location">
    <subcellularLocation>
        <location evidence="1 10">Cell outer membrane</location>
        <topology evidence="1 10">Multi-pass membrane protein</topology>
    </subcellularLocation>
</comment>
<evidence type="ECO:0000256" key="7">
    <source>
        <dbReference type="ARBA" id="ARBA00022729"/>
    </source>
</evidence>
<evidence type="ECO:0000256" key="4">
    <source>
        <dbReference type="ARBA" id="ARBA00022452"/>
    </source>
</evidence>
<dbReference type="Gene3D" id="2.60.40.3110">
    <property type="match status" value="1"/>
</dbReference>
<dbReference type="PANTHER" id="PTHR30451">
    <property type="entry name" value="OUTER MEMBRANE USHER PROTEIN"/>
    <property type="match status" value="1"/>
</dbReference>
<dbReference type="FunFam" id="2.60.40.3110:FF:000001">
    <property type="entry name" value="Putative fimbrial outer membrane usher"/>
    <property type="match status" value="1"/>
</dbReference>
<evidence type="ECO:0000256" key="3">
    <source>
        <dbReference type="ARBA" id="ARBA00022448"/>
    </source>
</evidence>
<evidence type="ECO:0000256" key="8">
    <source>
        <dbReference type="ARBA" id="ARBA00023136"/>
    </source>
</evidence>
<dbReference type="InterPro" id="IPR025949">
    <property type="entry name" value="PapC-like_C"/>
</dbReference>
<name>A0A7Y7V5V1_9PSED</name>
<accession>A0A7Y7V5V1</accession>
<keyword evidence="6 10" id="KW-0812">Transmembrane</keyword>
<dbReference type="AlphaFoldDB" id="A0A7Y7V5V1"/>
<dbReference type="RefSeq" id="WP_177033045.1">
    <property type="nucleotide sequence ID" value="NZ_JACAOZ010000006.1"/>
</dbReference>
<dbReference type="InterPro" id="IPR025885">
    <property type="entry name" value="PapC_N"/>
</dbReference>
<dbReference type="Pfam" id="PF13953">
    <property type="entry name" value="PapC_C"/>
    <property type="match status" value="1"/>
</dbReference>
<dbReference type="InterPro" id="IPR043142">
    <property type="entry name" value="PapC-like_C_sf"/>
</dbReference>
<dbReference type="InterPro" id="IPR042186">
    <property type="entry name" value="FimD_plug_dom"/>
</dbReference>
<keyword evidence="8 10" id="KW-0472">Membrane</keyword>
<dbReference type="GO" id="GO:0009297">
    <property type="term" value="P:pilus assembly"/>
    <property type="evidence" value="ECO:0007669"/>
    <property type="project" value="InterPro"/>
</dbReference>
<keyword evidence="7 11" id="KW-0732">Signal</keyword>
<dbReference type="Gene3D" id="2.60.40.2070">
    <property type="match status" value="1"/>
</dbReference>
<dbReference type="Proteomes" id="UP000560470">
    <property type="component" value="Unassembled WGS sequence"/>
</dbReference>
<organism evidence="14 15">
    <name type="scientific">Pseudomonas edaphica</name>
    <dbReference type="NCBI Taxonomy" id="2006980"/>
    <lineage>
        <taxon>Bacteria</taxon>
        <taxon>Pseudomonadati</taxon>
        <taxon>Pseudomonadota</taxon>
        <taxon>Gammaproteobacteria</taxon>
        <taxon>Pseudomonadales</taxon>
        <taxon>Pseudomonadaceae</taxon>
        <taxon>Pseudomonas</taxon>
    </lineage>
</organism>
<feature type="signal peptide" evidence="11">
    <location>
        <begin position="1"/>
        <end position="30"/>
    </location>
</feature>
<comment type="caution">
    <text evidence="14">The sequence shown here is derived from an EMBL/GenBank/DDBJ whole genome shotgun (WGS) entry which is preliminary data.</text>
</comment>
<protein>
    <submittedName>
        <fullName evidence="14">Fimbria/pilus outer membrane usher protein</fullName>
    </submittedName>
</protein>
<dbReference type="GO" id="GO:0015473">
    <property type="term" value="F:fimbrial usher porin activity"/>
    <property type="evidence" value="ECO:0007669"/>
    <property type="project" value="InterPro"/>
</dbReference>
<sequence>MYNAGHRFYFQYAKFYMCLTASLYGNLAYAGDYFDPAFLSKTPSNVADLSRFETSDLASPGLYRLDLYLNGAFFDSRDVLFEAVTAPGHLSGALTPCFTAQDIGNFNINPAAVPGLADVLPGACVPLDSLIPSAKTVLTLEQLRLDVSLPQAVLNKQARGLVAVESWDSGLNAFLLNYNFTGARTEGSKIKSGDSYFLNLDSGFNLGAWRLRNNSTVSNGNRYNNGQGASWKTLNSYALRALPSIKSSVLLGDTSTSSTIFNSFSFRGAQLSSDDNMLADSERGFAPVVRGIANSNAEVIIRQGGNVIYQTYVAAGPFAITDIYPTASNGDLQVSVVEADGRVNRYSVPFASLPILQREGRLKYDLVAGTLRNTNYQTSPTILQGTMGYGLSSGMTIYGGMQNAQRYQAYSIGVGQNLGYWGAASLDITAANSILADDSEHSGYSLRMLYAKTVVSSGTNFKLAGYQYSTRGFYNFTDTASKLMERRPTFLAQDGEVYEAPVFSDYYNLRYPKRTNAQLNISQPLGSLGSMYVSGSRQTYWNTPEMTDLFQAGYQTSLKGVSYTFSYSYNKGAWIQKADQVFALNVSIPLGSWLTSGKGTRSSLYATYGQTVDDKGYSRYNAGVSGTALENNNLNYSAQQSYSDSNHLASSNVSAQYRGGTGNANMGYSYSGQSSRLNYGVSGGIVAHEDGVTFGQPLGETNILVKAPRAKDVRVSSGVGITTDRYGYAVVPSASNYRENRVALETGTLANNIELDNPVAYVVPTRGALVRADFDVRVGVRALMSITHKGRPVPFGASVIQAGNANDNIVGNDGQVFLSGLALKGQLKVQWKAGADGQCTVDYQLDDDSEFKKISKLAAECV</sequence>
<dbReference type="InterPro" id="IPR000015">
    <property type="entry name" value="Fimb_usher"/>
</dbReference>
<evidence type="ECO:0000256" key="11">
    <source>
        <dbReference type="SAM" id="SignalP"/>
    </source>
</evidence>
<evidence type="ECO:0000256" key="5">
    <source>
        <dbReference type="ARBA" id="ARBA00022558"/>
    </source>
</evidence>
<dbReference type="InterPro" id="IPR018030">
    <property type="entry name" value="Fimbrial_membr_usher_CS"/>
</dbReference>
<feature type="domain" description="PapC N-terminal" evidence="13">
    <location>
        <begin position="33"/>
        <end position="181"/>
    </location>
</feature>
<evidence type="ECO:0000313" key="15">
    <source>
        <dbReference type="Proteomes" id="UP000560470"/>
    </source>
</evidence>
<dbReference type="Gene3D" id="2.60.40.2610">
    <property type="entry name" value="Outer membrane usher protein FimD, plug domain"/>
    <property type="match status" value="1"/>
</dbReference>
<dbReference type="PROSITE" id="PS01151">
    <property type="entry name" value="FIMBRIAL_USHER"/>
    <property type="match status" value="1"/>
</dbReference>
<evidence type="ECO:0000259" key="12">
    <source>
        <dbReference type="Pfam" id="PF13953"/>
    </source>
</evidence>
<dbReference type="Gene3D" id="3.10.20.410">
    <property type="match status" value="1"/>
</dbReference>
<evidence type="ECO:0000256" key="10">
    <source>
        <dbReference type="RuleBase" id="RU003884"/>
    </source>
</evidence>
<dbReference type="FunFam" id="2.60.40.2610:FF:000001">
    <property type="entry name" value="Outer membrane fimbrial usher protein"/>
    <property type="match status" value="1"/>
</dbReference>
<keyword evidence="5 10" id="KW-1029">Fimbrium biogenesis</keyword>
<dbReference type="EMBL" id="JACAOZ010000006">
    <property type="protein sequence ID" value="NVZ55832.1"/>
    <property type="molecule type" value="Genomic_DNA"/>
</dbReference>
<dbReference type="PANTHER" id="PTHR30451:SF21">
    <property type="entry name" value="FIMBRIAL USHER DOMAIN-CONTAINING PROTEIN YDET-RELATED"/>
    <property type="match status" value="1"/>
</dbReference>
<keyword evidence="3 10" id="KW-0813">Transport</keyword>
<evidence type="ECO:0000256" key="2">
    <source>
        <dbReference type="ARBA" id="ARBA00008064"/>
    </source>
</evidence>